<feature type="compositionally biased region" description="Polar residues" evidence="1">
    <location>
        <begin position="722"/>
        <end position="737"/>
    </location>
</feature>
<feature type="compositionally biased region" description="Basic and acidic residues" evidence="1">
    <location>
        <begin position="116"/>
        <end position="130"/>
    </location>
</feature>
<feature type="compositionally biased region" description="Polar residues" evidence="1">
    <location>
        <begin position="145"/>
        <end position="169"/>
    </location>
</feature>
<dbReference type="InParanoid" id="A0A2P5ICJ5"/>
<reference evidence="2" key="1">
    <citation type="submission" date="2017-09" db="EMBL/GenBank/DDBJ databases">
        <title>Polyketide synthases of a Diaporthe helianthi virulent isolate.</title>
        <authorList>
            <person name="Baroncelli R."/>
        </authorList>
    </citation>
    <scope>NUCLEOTIDE SEQUENCE [LARGE SCALE GENOMIC DNA]</scope>
    <source>
        <strain evidence="2">7/96</strain>
    </source>
</reference>
<gene>
    <name evidence="2" type="ORF">DHEL01_v201382</name>
</gene>
<feature type="compositionally biased region" description="Low complexity" evidence="1">
    <location>
        <begin position="814"/>
        <end position="833"/>
    </location>
</feature>
<evidence type="ECO:0000256" key="1">
    <source>
        <dbReference type="SAM" id="MobiDB-lite"/>
    </source>
</evidence>
<evidence type="ECO:0000313" key="2">
    <source>
        <dbReference type="EMBL" id="POS80223.1"/>
    </source>
</evidence>
<feature type="compositionally biased region" description="Basic and acidic residues" evidence="1">
    <location>
        <begin position="324"/>
        <end position="335"/>
    </location>
</feature>
<accession>A0A2P5ICJ5</accession>
<feature type="compositionally biased region" description="Polar residues" evidence="1">
    <location>
        <begin position="230"/>
        <end position="239"/>
    </location>
</feature>
<feature type="compositionally biased region" description="Acidic residues" evidence="1">
    <location>
        <begin position="94"/>
        <end position="115"/>
    </location>
</feature>
<comment type="caution">
    <text evidence="2">The sequence shown here is derived from an EMBL/GenBank/DDBJ whole genome shotgun (WGS) entry which is preliminary data.</text>
</comment>
<sequence length="943" mass="102720">MAPQTRSRTSGGAAQTSMDDLVTRTAGEASSKSSKTKKLKVHRISEPAPKQVYFPARTTTVRTYGKGKARRSLPSKTPDQSTLTQIGWIPSTYQEEEDDMDDLIDLITDDEDNDAQEPKAQKRKGKESTRRSSKRRRTTGDLNAVPNSTTGSGFHTQTLTQMPSFTSGQLPDDAELDEEFKLDDHNDKPDVAANIADGDRESEALSPPQEKKERATTSPKKAALPLPHDTTPSQITQTPRKQIIERAVIPSSQPSPFTPNLGIAERYWSQLDRTPLKERSTNVDAPTPTVSRKRPRALEIADSWSTVNGGMSSSPSRGKSQRTPLREISLHEVAERSIVLGETPVRENDQTAMEEVENPEVASEPGNKPREDKSTRSAISDSEDDYDLGLDDDNGANEEAPETPTPAARVYTQENTEALVQETGVIVLSPPKPSTLSPERGATQRNSTPVPTPEDVGLESPETPSPSPLRRTSISSAVDADKDTPLSSPQKTSPVLPPAQRIGSSHKSQTLLALSHSQNVSAVMPPISQLGFRYKSQAFESQRVPFERIQQLGPQTDRSDIIISIHPEQVEQIVEGQKTHEFRNYRIPQTVSRIWIYLTRPVCALKYMATISVAKQPGEISHEDPGIGNVEFNEGKGSQFAYELKQVYELNNPASLARMKENGWVEEAPAKYVYIPPAVLGELMANLRRAIFVEPGEPLSSQVDMTESQEVDLQLRSDIAHSTQVGDVGSSPPQSQRRQARGKDDTICSSQRNEDEELNSSPPHTTVAAKNKPVFAKPTVPASRSQRSVHWFGDSHVEGRAQPASQRGEGYAVRPSQATTASSPSSPSQRLPSNRGQPVLISSQSQPSIPASPPTKAAPSRPPQTARRSSGLVSNIGNLGEDDAIVGDSPVRRHKTGTQSPSALLGSSQGALALGSGEPDSLLDDSRVRQPPDIVWDSDGEIE</sequence>
<feature type="region of interest" description="Disordered" evidence="1">
    <location>
        <begin position="722"/>
        <end position="943"/>
    </location>
</feature>
<dbReference type="InterPro" id="IPR015947">
    <property type="entry name" value="PUA-like_sf"/>
</dbReference>
<dbReference type="OrthoDB" id="2149705at2759"/>
<feature type="compositionally biased region" description="Acidic residues" evidence="1">
    <location>
        <begin position="172"/>
        <end position="181"/>
    </location>
</feature>
<dbReference type="Proteomes" id="UP000094444">
    <property type="component" value="Unassembled WGS sequence"/>
</dbReference>
<feature type="region of interest" description="Disordered" evidence="1">
    <location>
        <begin position="1"/>
        <end position="239"/>
    </location>
</feature>
<dbReference type="AlphaFoldDB" id="A0A2P5ICJ5"/>
<proteinExistence type="predicted"/>
<dbReference type="EMBL" id="MAVT02000063">
    <property type="protein sequence ID" value="POS80223.1"/>
    <property type="molecule type" value="Genomic_DNA"/>
</dbReference>
<keyword evidence="3" id="KW-1185">Reference proteome</keyword>
<feature type="compositionally biased region" description="Polar residues" evidence="1">
    <location>
        <begin position="74"/>
        <end position="85"/>
    </location>
</feature>
<protein>
    <submittedName>
        <fullName evidence="2">Uncharacterized protein</fullName>
    </submittedName>
</protein>
<organism evidence="2 3">
    <name type="scientific">Diaporthe helianthi</name>
    <dbReference type="NCBI Taxonomy" id="158607"/>
    <lineage>
        <taxon>Eukaryota</taxon>
        <taxon>Fungi</taxon>
        <taxon>Dikarya</taxon>
        <taxon>Ascomycota</taxon>
        <taxon>Pezizomycotina</taxon>
        <taxon>Sordariomycetes</taxon>
        <taxon>Sordariomycetidae</taxon>
        <taxon>Diaporthales</taxon>
        <taxon>Diaporthaceae</taxon>
        <taxon>Diaporthe</taxon>
    </lineage>
</organism>
<dbReference type="SUPFAM" id="SSF88697">
    <property type="entry name" value="PUA domain-like"/>
    <property type="match status" value="1"/>
</dbReference>
<feature type="compositionally biased region" description="Acidic residues" evidence="1">
    <location>
        <begin position="381"/>
        <end position="401"/>
    </location>
</feature>
<feature type="region of interest" description="Disordered" evidence="1">
    <location>
        <begin position="272"/>
        <end position="409"/>
    </location>
</feature>
<feature type="compositionally biased region" description="Basic and acidic residues" evidence="1">
    <location>
        <begin position="197"/>
        <end position="215"/>
    </location>
</feature>
<feature type="compositionally biased region" description="Polar residues" evidence="1">
    <location>
        <begin position="1"/>
        <end position="18"/>
    </location>
</feature>
<name>A0A2P5ICJ5_DIAHE</name>
<feature type="compositionally biased region" description="Polar residues" evidence="1">
    <location>
        <begin position="303"/>
        <end position="323"/>
    </location>
</feature>
<feature type="compositionally biased region" description="Polar residues" evidence="1">
    <location>
        <begin position="866"/>
        <end position="877"/>
    </location>
</feature>
<feature type="region of interest" description="Disordered" evidence="1">
    <location>
        <begin position="423"/>
        <end position="507"/>
    </location>
</feature>
<feature type="compositionally biased region" description="Low complexity" evidence="1">
    <location>
        <begin position="458"/>
        <end position="476"/>
    </location>
</feature>
<evidence type="ECO:0000313" key="3">
    <source>
        <dbReference type="Proteomes" id="UP000094444"/>
    </source>
</evidence>
<feature type="compositionally biased region" description="Low complexity" evidence="1">
    <location>
        <begin position="902"/>
        <end position="917"/>
    </location>
</feature>